<dbReference type="Pfam" id="PF03401">
    <property type="entry name" value="TctC"/>
    <property type="match status" value="1"/>
</dbReference>
<dbReference type="PIRSF" id="PIRSF017082">
    <property type="entry name" value="YflP"/>
    <property type="match status" value="1"/>
</dbReference>
<evidence type="ECO:0000313" key="3">
    <source>
        <dbReference type="Proteomes" id="UP000194137"/>
    </source>
</evidence>
<organism evidence="2 3">
    <name type="scientific">Pseudorhodoplanes sinuspersici</name>
    <dbReference type="NCBI Taxonomy" id="1235591"/>
    <lineage>
        <taxon>Bacteria</taxon>
        <taxon>Pseudomonadati</taxon>
        <taxon>Pseudomonadota</taxon>
        <taxon>Alphaproteobacteria</taxon>
        <taxon>Hyphomicrobiales</taxon>
        <taxon>Pseudorhodoplanes</taxon>
    </lineage>
</organism>
<dbReference type="Gene3D" id="3.40.190.10">
    <property type="entry name" value="Periplasmic binding protein-like II"/>
    <property type="match status" value="1"/>
</dbReference>
<dbReference type="InterPro" id="IPR042100">
    <property type="entry name" value="Bug_dom1"/>
</dbReference>
<dbReference type="Proteomes" id="UP000194137">
    <property type="component" value="Chromosome"/>
</dbReference>
<dbReference type="AlphaFoldDB" id="A0A1W6ZSL3"/>
<protein>
    <submittedName>
        <fullName evidence="2">Uncharacterized protein</fullName>
    </submittedName>
</protein>
<comment type="similarity">
    <text evidence="1">Belongs to the UPF0065 (bug) family.</text>
</comment>
<proteinExistence type="inferred from homology"/>
<dbReference type="PANTHER" id="PTHR42928:SF5">
    <property type="entry name" value="BLR1237 PROTEIN"/>
    <property type="match status" value="1"/>
</dbReference>
<gene>
    <name evidence="2" type="ORF">CAK95_15720</name>
</gene>
<dbReference type="SUPFAM" id="SSF53850">
    <property type="entry name" value="Periplasmic binding protein-like II"/>
    <property type="match status" value="1"/>
</dbReference>
<sequence length="326" mass="34711">MKSLKHVIAALMLATAILMPAIASAQNFPDRLVRIVVPYPAGGGVDGLARALGEGLSQIWKQPVIVENKPGASTMIGGETVARAPADGYTLLLTSDSSITSNPFLFPKANFDPVKDLAPITQLIELNQIVVVHPSVPANTMAELVALSKQKKGALNYGSYGTGSQPHLLFEMLRAQAGADIMQIPYRGIAPAITATIANDVQMTLGGWSVTAGHIQAGKLKPIAISRKERLKELPSIPTLKEAGFADVDPQSWFGLFAPANTPKAIIDKIQKDVTTVFSDKAFLDRSIHALAFGAVVSTPEEFAKFIAQDFAYKGRLISVTGIKAE</sequence>
<evidence type="ECO:0000313" key="2">
    <source>
        <dbReference type="EMBL" id="ARQ00364.1"/>
    </source>
</evidence>
<dbReference type="KEGG" id="psin:CAK95_15720"/>
<dbReference type="RefSeq" id="WP_086088759.1">
    <property type="nucleotide sequence ID" value="NZ_CP021112.1"/>
</dbReference>
<dbReference type="CDD" id="cd13578">
    <property type="entry name" value="PBP2_Bug27"/>
    <property type="match status" value="1"/>
</dbReference>
<dbReference type="InterPro" id="IPR005064">
    <property type="entry name" value="BUG"/>
</dbReference>
<dbReference type="Gene3D" id="3.40.190.150">
    <property type="entry name" value="Bordetella uptake gene, domain 1"/>
    <property type="match status" value="1"/>
</dbReference>
<name>A0A1W6ZSL3_9HYPH</name>
<reference evidence="2 3" key="1">
    <citation type="submission" date="2017-05" db="EMBL/GenBank/DDBJ databases">
        <title>Full genome sequence of Pseudorhodoplanes sinuspersici.</title>
        <authorList>
            <person name="Dastgheib S.M.M."/>
            <person name="Shavandi M."/>
            <person name="Tirandaz H."/>
        </authorList>
    </citation>
    <scope>NUCLEOTIDE SEQUENCE [LARGE SCALE GENOMIC DNA]</scope>
    <source>
        <strain evidence="2 3">RIPI110</strain>
    </source>
</reference>
<dbReference type="STRING" id="1235591.CAK95_15720"/>
<evidence type="ECO:0000256" key="1">
    <source>
        <dbReference type="ARBA" id="ARBA00006987"/>
    </source>
</evidence>
<dbReference type="OrthoDB" id="7241989at2"/>
<dbReference type="EMBL" id="CP021112">
    <property type="protein sequence ID" value="ARQ00364.1"/>
    <property type="molecule type" value="Genomic_DNA"/>
</dbReference>
<dbReference type="PANTHER" id="PTHR42928">
    <property type="entry name" value="TRICARBOXYLATE-BINDING PROTEIN"/>
    <property type="match status" value="1"/>
</dbReference>
<keyword evidence="3" id="KW-1185">Reference proteome</keyword>
<accession>A0A1W6ZSL3</accession>